<comment type="caution">
    <text evidence="1">The sequence shown here is derived from an EMBL/GenBank/DDBJ whole genome shotgun (WGS) entry which is preliminary data.</text>
</comment>
<dbReference type="Proteomes" id="UP000499080">
    <property type="component" value="Unassembled WGS sequence"/>
</dbReference>
<evidence type="ECO:0000313" key="2">
    <source>
        <dbReference type="Proteomes" id="UP000499080"/>
    </source>
</evidence>
<dbReference type="AlphaFoldDB" id="A0A4Y2T941"/>
<evidence type="ECO:0000313" key="1">
    <source>
        <dbReference type="EMBL" id="GBN97092.1"/>
    </source>
</evidence>
<accession>A0A4Y2T941</accession>
<dbReference type="EMBL" id="BGPR01026961">
    <property type="protein sequence ID" value="GBN97092.1"/>
    <property type="molecule type" value="Genomic_DNA"/>
</dbReference>
<keyword evidence="2" id="KW-1185">Reference proteome</keyword>
<gene>
    <name evidence="1" type="ORF">AVEN_262533_1</name>
</gene>
<reference evidence="1 2" key="1">
    <citation type="journal article" date="2019" name="Sci. Rep.">
        <title>Orb-weaving spider Araneus ventricosus genome elucidates the spidroin gene catalogue.</title>
        <authorList>
            <person name="Kono N."/>
            <person name="Nakamura H."/>
            <person name="Ohtoshi R."/>
            <person name="Moran D.A.P."/>
            <person name="Shinohara A."/>
            <person name="Yoshida Y."/>
            <person name="Fujiwara M."/>
            <person name="Mori M."/>
            <person name="Tomita M."/>
            <person name="Arakawa K."/>
        </authorList>
    </citation>
    <scope>NUCLEOTIDE SEQUENCE [LARGE SCALE GENOMIC DNA]</scope>
</reference>
<protein>
    <submittedName>
        <fullName evidence="1">Uncharacterized protein</fullName>
    </submittedName>
</protein>
<proteinExistence type="predicted"/>
<sequence>MMLRCMSSKVSSSHSTDRKEPCCELMPDFNGCIGRKLTPHFPAHGLGDSCQILVGALDICLCENKDDVFGVSQSKPVASTSEPKAGGHMVSWHLQRMWADFCEGKRDLPVSSSTYKEINKGASAKSLQGSAPGFPPHLSCHHCNCQSTVICSCPSEDYSIEPKTALTLPQAAVSSYMGLMG</sequence>
<organism evidence="1 2">
    <name type="scientific">Araneus ventricosus</name>
    <name type="common">Orbweaver spider</name>
    <name type="synonym">Epeira ventricosa</name>
    <dbReference type="NCBI Taxonomy" id="182803"/>
    <lineage>
        <taxon>Eukaryota</taxon>
        <taxon>Metazoa</taxon>
        <taxon>Ecdysozoa</taxon>
        <taxon>Arthropoda</taxon>
        <taxon>Chelicerata</taxon>
        <taxon>Arachnida</taxon>
        <taxon>Araneae</taxon>
        <taxon>Araneomorphae</taxon>
        <taxon>Entelegynae</taxon>
        <taxon>Araneoidea</taxon>
        <taxon>Araneidae</taxon>
        <taxon>Araneus</taxon>
    </lineage>
</organism>
<name>A0A4Y2T941_ARAVE</name>